<dbReference type="InterPro" id="IPR043519">
    <property type="entry name" value="NT_sf"/>
</dbReference>
<dbReference type="GO" id="GO:0004427">
    <property type="term" value="F:inorganic diphosphate phosphatase activity"/>
    <property type="evidence" value="ECO:0007669"/>
    <property type="project" value="UniProtKB-EC"/>
</dbReference>
<dbReference type="AlphaFoldDB" id="A0AA45HJP8"/>
<name>A0AA45HJP8_9BACT</name>
<proteinExistence type="predicted"/>
<comment type="caution">
    <text evidence="2">The sequence shown here is derived from an EMBL/GenBank/DDBJ whole genome shotgun (WGS) entry which is preliminary data.</text>
</comment>
<dbReference type="InterPro" id="IPR036649">
    <property type="entry name" value="Pyrophosphatase_sf"/>
</dbReference>
<evidence type="ECO:0000313" key="2">
    <source>
        <dbReference type="EMBL" id="PWJ96479.1"/>
    </source>
</evidence>
<accession>A0AA45HJP8</accession>
<dbReference type="GO" id="GO:0000287">
    <property type="term" value="F:magnesium ion binding"/>
    <property type="evidence" value="ECO:0007669"/>
    <property type="project" value="InterPro"/>
</dbReference>
<dbReference type="InterPro" id="IPR002575">
    <property type="entry name" value="Aminoglycoside_PTrfase"/>
</dbReference>
<feature type="domain" description="Aminoglycoside phosphotransferase" evidence="1">
    <location>
        <begin position="299"/>
        <end position="517"/>
    </location>
</feature>
<keyword evidence="3" id="KW-1185">Reference proteome</keyword>
<dbReference type="Proteomes" id="UP000245921">
    <property type="component" value="Unassembled WGS sequence"/>
</dbReference>
<dbReference type="GO" id="GO:0016301">
    <property type="term" value="F:kinase activity"/>
    <property type="evidence" value="ECO:0007669"/>
    <property type="project" value="UniProtKB-KW"/>
</dbReference>
<keyword evidence="2" id="KW-0418">Kinase</keyword>
<dbReference type="PANTHER" id="PTHR41283:SF1">
    <property type="entry name" value="AMINOGLYCOSIDE PHOSPHOTRANSFERASE DOMAIN-CONTAINING PROTEIN"/>
    <property type="match status" value="1"/>
</dbReference>
<dbReference type="Gene3D" id="3.30.460.10">
    <property type="entry name" value="Beta Polymerase, domain 2"/>
    <property type="match status" value="1"/>
</dbReference>
<reference evidence="2 3" key="1">
    <citation type="submission" date="2018-05" db="EMBL/GenBank/DDBJ databases">
        <title>Genomic Encyclopedia of Type Strains, Phase IV (KMG-IV): sequencing the most valuable type-strain genomes for metagenomic binning, comparative biology and taxonomic classification.</title>
        <authorList>
            <person name="Goeker M."/>
        </authorList>
    </citation>
    <scope>NUCLEOTIDE SEQUENCE [LARGE SCALE GENOMIC DNA]</scope>
    <source>
        <strain evidence="2 3">DSM 24906</strain>
    </source>
</reference>
<evidence type="ECO:0000313" key="3">
    <source>
        <dbReference type="Proteomes" id="UP000245921"/>
    </source>
</evidence>
<organism evidence="2 3">
    <name type="scientific">Oceanotoga teriensis</name>
    <dbReference type="NCBI Taxonomy" id="515440"/>
    <lineage>
        <taxon>Bacteria</taxon>
        <taxon>Thermotogati</taxon>
        <taxon>Thermotogota</taxon>
        <taxon>Thermotogae</taxon>
        <taxon>Petrotogales</taxon>
        <taxon>Petrotogaceae</taxon>
        <taxon>Oceanotoga</taxon>
    </lineage>
</organism>
<gene>
    <name evidence="2" type="ORF">C7380_10151</name>
</gene>
<dbReference type="GO" id="GO:0006796">
    <property type="term" value="P:phosphate-containing compound metabolic process"/>
    <property type="evidence" value="ECO:0007669"/>
    <property type="project" value="InterPro"/>
</dbReference>
<dbReference type="SUPFAM" id="SSF56112">
    <property type="entry name" value="Protein kinase-like (PK-like)"/>
    <property type="match status" value="1"/>
</dbReference>
<dbReference type="SUPFAM" id="SSF81301">
    <property type="entry name" value="Nucleotidyltransferase"/>
    <property type="match status" value="1"/>
</dbReference>
<dbReference type="Gene3D" id="3.90.80.10">
    <property type="entry name" value="Inorganic pyrophosphatase"/>
    <property type="match status" value="1"/>
</dbReference>
<dbReference type="SUPFAM" id="SSF50324">
    <property type="entry name" value="Inorganic pyrophosphatase"/>
    <property type="match status" value="1"/>
</dbReference>
<protein>
    <submittedName>
        <fullName evidence="2">Aminoglycoside phosphotransferase (APT) family kinase protein</fullName>
    </submittedName>
</protein>
<dbReference type="Pfam" id="PF01636">
    <property type="entry name" value="APH"/>
    <property type="match status" value="1"/>
</dbReference>
<evidence type="ECO:0000259" key="1">
    <source>
        <dbReference type="Pfam" id="PF01636"/>
    </source>
</evidence>
<dbReference type="InterPro" id="IPR007344">
    <property type="entry name" value="GrpB/CoaE"/>
</dbReference>
<dbReference type="EMBL" id="QGGI01000001">
    <property type="protein sequence ID" value="PWJ96479.1"/>
    <property type="molecule type" value="Genomic_DNA"/>
</dbReference>
<dbReference type="Gene3D" id="3.90.1200.10">
    <property type="match status" value="1"/>
</dbReference>
<keyword evidence="2" id="KW-0808">Transferase</keyword>
<dbReference type="Pfam" id="PF04229">
    <property type="entry name" value="GrpB"/>
    <property type="match status" value="1"/>
</dbReference>
<dbReference type="InterPro" id="IPR011009">
    <property type="entry name" value="Kinase-like_dom_sf"/>
</dbReference>
<dbReference type="PANTHER" id="PTHR41283">
    <property type="entry name" value="AMINOGLYCOSIDE PHOSPHOTRANSFERASE"/>
    <property type="match status" value="1"/>
</dbReference>
<dbReference type="GO" id="GO:0005737">
    <property type="term" value="C:cytoplasm"/>
    <property type="evidence" value="ECO:0007669"/>
    <property type="project" value="InterPro"/>
</dbReference>
<sequence>MIGLKRGTVKLFNHEKEWEIEAQRTISRLNKILGSVASDIQHVGSTSVFTIKAKPIIDIAVAVDNFKDVLALEKEFINYGFYYRPNANLKGQLLFACGSYYDGTGDLQTHFIHIVLKDSMEWINYINFRDYLNKMPKVAKAYENLKLSLVETIHSDKCREEYLRRKNDFIVYTLRKALVNYYLGKTVEIKIDRPIGSSHPKYSDLIYPVNYGYIPGVLGGDGEELDVYLLGIDNPVKNYIARIIGIIHRHNDIEDKLVAAPEGINFTKTEIKKILHFQEQYYKSDIEIIPPYKFISKKVINKGWSGDKKYCVITDDGIKYLLRITPKEKSANRENMFRIQKQLASLDVSMCKPVELGKCKEGIYILQTWIDGKDAEEIIPHLTNSEQYYYGLEAGKMLKIIHSIPAPKNHPDWEFRFNAKMDSKIKMYNECHIKFDGAKDMISYMNSNRHLLANRPQTFQHGDYHIGNMMIEKNKIVIIDFDRYDFGDPWEEFNRIVFCVQISPMFASGIINGYFDNKVPFKFWKLLALYISSNTLSSIPWAIKFGESEVNTMLNQAKNIMNWYNNMQNPIPTWYRDIVIK</sequence>